<gene>
    <name evidence="2" type="ORF">FNV43_RR18964</name>
</gene>
<dbReference type="EMBL" id="VOIH02000008">
    <property type="protein sequence ID" value="KAF3440680.1"/>
    <property type="molecule type" value="Genomic_DNA"/>
</dbReference>
<protein>
    <submittedName>
        <fullName evidence="2">Uncharacterized protein</fullName>
    </submittedName>
</protein>
<comment type="caution">
    <text evidence="2">The sequence shown here is derived from an EMBL/GenBank/DDBJ whole genome shotgun (WGS) entry which is preliminary data.</text>
</comment>
<name>A0A8K0GY59_9ROSA</name>
<dbReference type="Proteomes" id="UP000796880">
    <property type="component" value="Unassembled WGS sequence"/>
</dbReference>
<evidence type="ECO:0000313" key="2">
    <source>
        <dbReference type="EMBL" id="KAF3440680.1"/>
    </source>
</evidence>
<accession>A0A8K0GY59</accession>
<reference evidence="2" key="1">
    <citation type="submission" date="2020-03" db="EMBL/GenBank/DDBJ databases">
        <title>A high-quality chromosome-level genome assembly of a woody plant with both climbing and erect habits, Rhamnella rubrinervis.</title>
        <authorList>
            <person name="Lu Z."/>
            <person name="Yang Y."/>
            <person name="Zhu X."/>
            <person name="Sun Y."/>
        </authorList>
    </citation>
    <scope>NUCLEOTIDE SEQUENCE</scope>
    <source>
        <strain evidence="2">BYM</strain>
        <tissue evidence="2">Leaf</tissue>
    </source>
</reference>
<keyword evidence="3" id="KW-1185">Reference proteome</keyword>
<evidence type="ECO:0000313" key="3">
    <source>
        <dbReference type="Proteomes" id="UP000796880"/>
    </source>
</evidence>
<sequence>MDRTWLMPPPDGGEGMLCGAPPVVVGNTSGDGEPPSHASGEAVGHGGGEEKKWYKLGGAPTSLF</sequence>
<organism evidence="2 3">
    <name type="scientific">Rhamnella rubrinervis</name>
    <dbReference type="NCBI Taxonomy" id="2594499"/>
    <lineage>
        <taxon>Eukaryota</taxon>
        <taxon>Viridiplantae</taxon>
        <taxon>Streptophyta</taxon>
        <taxon>Embryophyta</taxon>
        <taxon>Tracheophyta</taxon>
        <taxon>Spermatophyta</taxon>
        <taxon>Magnoliopsida</taxon>
        <taxon>eudicotyledons</taxon>
        <taxon>Gunneridae</taxon>
        <taxon>Pentapetalae</taxon>
        <taxon>rosids</taxon>
        <taxon>fabids</taxon>
        <taxon>Rosales</taxon>
        <taxon>Rhamnaceae</taxon>
        <taxon>rhamnoid group</taxon>
        <taxon>Rhamneae</taxon>
        <taxon>Rhamnella</taxon>
    </lineage>
</organism>
<proteinExistence type="predicted"/>
<evidence type="ECO:0000256" key="1">
    <source>
        <dbReference type="SAM" id="MobiDB-lite"/>
    </source>
</evidence>
<dbReference type="AlphaFoldDB" id="A0A8K0GY59"/>
<feature type="region of interest" description="Disordered" evidence="1">
    <location>
        <begin position="24"/>
        <end position="64"/>
    </location>
</feature>